<organism evidence="2 3">
    <name type="scientific">Aspergillus welwitschiae</name>
    <dbReference type="NCBI Taxonomy" id="1341132"/>
    <lineage>
        <taxon>Eukaryota</taxon>
        <taxon>Fungi</taxon>
        <taxon>Dikarya</taxon>
        <taxon>Ascomycota</taxon>
        <taxon>Pezizomycotina</taxon>
        <taxon>Eurotiomycetes</taxon>
        <taxon>Eurotiomycetidae</taxon>
        <taxon>Eurotiales</taxon>
        <taxon>Aspergillaceae</taxon>
        <taxon>Aspergillus</taxon>
        <taxon>Aspergillus subgen. Circumdati</taxon>
    </lineage>
</organism>
<name>A0A3F3QDQ3_9EURO</name>
<dbReference type="GeneID" id="38133194"/>
<evidence type="ECO:0000256" key="1">
    <source>
        <dbReference type="SAM" id="MobiDB-lite"/>
    </source>
</evidence>
<feature type="compositionally biased region" description="Polar residues" evidence="1">
    <location>
        <begin position="46"/>
        <end position="56"/>
    </location>
</feature>
<dbReference type="AlphaFoldDB" id="A0A3F3QDQ3"/>
<keyword evidence="3" id="KW-1185">Reference proteome</keyword>
<protein>
    <submittedName>
        <fullName evidence="2">Uncharacterized protein</fullName>
    </submittedName>
</protein>
<evidence type="ECO:0000313" key="3">
    <source>
        <dbReference type="Proteomes" id="UP000253729"/>
    </source>
</evidence>
<sequence>MIRGVSYDVLANWQVLVSKQLQKNAENGRRPDKIPQPSSMLEKKSISQPVNRPQHS</sequence>
<dbReference type="RefSeq" id="XP_026630403.1">
    <property type="nucleotide sequence ID" value="XM_026764838.1"/>
</dbReference>
<evidence type="ECO:0000313" key="2">
    <source>
        <dbReference type="EMBL" id="RDH37381.1"/>
    </source>
</evidence>
<accession>A0A3F3QDQ3</accession>
<feature type="region of interest" description="Disordered" evidence="1">
    <location>
        <begin position="21"/>
        <end position="56"/>
    </location>
</feature>
<proteinExistence type="predicted"/>
<gene>
    <name evidence="2" type="ORF">BDQ94DRAFT_136326</name>
</gene>
<dbReference type="Proteomes" id="UP000253729">
    <property type="component" value="Unassembled WGS sequence"/>
</dbReference>
<reference evidence="2 3" key="1">
    <citation type="submission" date="2018-07" db="EMBL/GenBank/DDBJ databases">
        <title>The genomes of Aspergillus section Nigri reveals drivers in fungal speciation.</title>
        <authorList>
            <consortium name="DOE Joint Genome Institute"/>
            <person name="Vesth T.C."/>
            <person name="Nybo J."/>
            <person name="Theobald S."/>
            <person name="Brandl J."/>
            <person name="Frisvad J.C."/>
            <person name="Nielsen K.F."/>
            <person name="Lyhne E.K."/>
            <person name="Kogle M.E."/>
            <person name="Kuo A."/>
            <person name="Riley R."/>
            <person name="Clum A."/>
            <person name="Nolan M."/>
            <person name="Lipzen A."/>
            <person name="Salamov A."/>
            <person name="Henrissat B."/>
            <person name="Wiebenga A."/>
            <person name="De vries R.P."/>
            <person name="Grigoriev I.V."/>
            <person name="Mortensen U.H."/>
            <person name="Andersen M.R."/>
            <person name="Baker S.E."/>
        </authorList>
    </citation>
    <scope>NUCLEOTIDE SEQUENCE [LARGE SCALE GENOMIC DNA]</scope>
    <source>
        <strain evidence="2 3">CBS 139.54b</strain>
    </source>
</reference>
<dbReference type="EMBL" id="KZ852035">
    <property type="protein sequence ID" value="RDH37381.1"/>
    <property type="molecule type" value="Genomic_DNA"/>
</dbReference>